<organism evidence="1">
    <name type="scientific">Aspergillus niger</name>
    <dbReference type="NCBI Taxonomy" id="5061"/>
    <lineage>
        <taxon>Eukaryota</taxon>
        <taxon>Fungi</taxon>
        <taxon>Dikarya</taxon>
        <taxon>Ascomycota</taxon>
        <taxon>Pezizomycotina</taxon>
        <taxon>Eurotiomycetes</taxon>
        <taxon>Eurotiomycetidae</taxon>
        <taxon>Eurotiales</taxon>
        <taxon>Aspergillaceae</taxon>
        <taxon>Aspergillus</taxon>
        <taxon>Aspergillus subgen. Circumdati</taxon>
    </lineage>
</organism>
<protein>
    <submittedName>
        <fullName evidence="1">Uncharacterized protein</fullName>
    </submittedName>
</protein>
<dbReference type="KEGG" id="ang:An11g05150"/>
<sequence>MARQSERACVADHDYGRAGLDMNLIICCSTGRADNNIDSAIVFLIPCIHPANTTTTMFMQEDRYIVLLAGDHASFQQEEVPTPRSLEEPPALVAPKIAHRSSISSAGSWSLSLMGILQCAKHHDWMNCQQGMMHGTQLEAG</sequence>
<gene>
    <name evidence="1" type="ORF">An11g05150</name>
</gene>
<dbReference type="VEuPathDB" id="FungiDB:An11g05150"/>
<dbReference type="AlphaFoldDB" id="A0AAJ8BX26"/>
<name>A0AAJ8BX26_ASPNG</name>
<dbReference type="GeneID" id="84592289"/>
<accession>A0AAJ8BX26</accession>
<dbReference type="RefSeq" id="XP_059605502.1">
    <property type="nucleotide sequence ID" value="XM_059750259.1"/>
</dbReference>
<reference evidence="1" key="1">
    <citation type="submission" date="2025-02" db="EMBL/GenBank/DDBJ databases">
        <authorList>
            <consortium name="NCBI Genome Project"/>
        </authorList>
    </citation>
    <scope>NUCLEOTIDE SEQUENCE</scope>
</reference>
<evidence type="ECO:0000313" key="1">
    <source>
        <dbReference type="RefSeq" id="XP_059605502.1"/>
    </source>
</evidence>
<reference evidence="1" key="2">
    <citation type="submission" date="2025-08" db="UniProtKB">
        <authorList>
            <consortium name="RefSeq"/>
        </authorList>
    </citation>
    <scope>IDENTIFICATION</scope>
</reference>
<proteinExistence type="predicted"/>